<keyword evidence="4 14" id="KW-0645">Protease</keyword>
<dbReference type="EC" id="3.4.-.-" evidence="14"/>
<feature type="domain" description="Peptidase M28" evidence="17">
    <location>
        <begin position="160"/>
        <end position="369"/>
    </location>
</feature>
<dbReference type="PANTHER" id="PTHR12147:SF56">
    <property type="entry name" value="AMINOPEPTIDASE YDR415C-RELATED"/>
    <property type="match status" value="1"/>
</dbReference>
<dbReference type="InterPro" id="IPR007484">
    <property type="entry name" value="Peptidase_M28"/>
</dbReference>
<evidence type="ECO:0000256" key="1">
    <source>
        <dbReference type="ARBA" id="ARBA00001947"/>
    </source>
</evidence>
<dbReference type="InParanoid" id="A0A2P5IEF9"/>
<evidence type="ECO:0000256" key="11">
    <source>
        <dbReference type="ARBA" id="ARBA00023180"/>
    </source>
</evidence>
<evidence type="ECO:0000256" key="2">
    <source>
        <dbReference type="ARBA" id="ARBA00011245"/>
    </source>
</evidence>
<evidence type="ECO:0000256" key="10">
    <source>
        <dbReference type="ARBA" id="ARBA00023157"/>
    </source>
</evidence>
<evidence type="ECO:0000256" key="7">
    <source>
        <dbReference type="ARBA" id="ARBA00022801"/>
    </source>
</evidence>
<evidence type="ECO:0000256" key="5">
    <source>
        <dbReference type="ARBA" id="ARBA00022723"/>
    </source>
</evidence>
<feature type="chain" id="PRO_5015165311" description="Peptide hydrolase" evidence="16">
    <location>
        <begin position="16"/>
        <end position="379"/>
    </location>
</feature>
<comment type="similarity">
    <text evidence="13">Belongs to the peptidase M28 family. M28E subfamily.</text>
</comment>
<dbReference type="AlphaFoldDB" id="A0A2P5IEF9"/>
<dbReference type="PANTHER" id="PTHR12147">
    <property type="entry name" value="METALLOPEPTIDASE M28 FAMILY MEMBER"/>
    <property type="match status" value="1"/>
</dbReference>
<dbReference type="OrthoDB" id="2214at2759"/>
<dbReference type="Proteomes" id="UP000094444">
    <property type="component" value="Unassembled WGS sequence"/>
</dbReference>
<evidence type="ECO:0000256" key="9">
    <source>
        <dbReference type="ARBA" id="ARBA00023145"/>
    </source>
</evidence>
<dbReference type="GO" id="GO:0046872">
    <property type="term" value="F:metal ion binding"/>
    <property type="evidence" value="ECO:0007669"/>
    <property type="project" value="UniProtKB-KW"/>
</dbReference>
<keyword evidence="11" id="KW-0325">Glycoprotein</keyword>
<keyword evidence="9" id="KW-0865">Zymogen</keyword>
<dbReference type="GO" id="GO:0004177">
    <property type="term" value="F:aminopeptidase activity"/>
    <property type="evidence" value="ECO:0007669"/>
    <property type="project" value="UniProtKB-KW"/>
</dbReference>
<keyword evidence="10" id="KW-1015">Disulfide bond</keyword>
<evidence type="ECO:0000256" key="16">
    <source>
        <dbReference type="SAM" id="SignalP"/>
    </source>
</evidence>
<dbReference type="Pfam" id="PF04389">
    <property type="entry name" value="Peptidase_M28"/>
    <property type="match status" value="1"/>
</dbReference>
<feature type="compositionally biased region" description="Polar residues" evidence="15">
    <location>
        <begin position="158"/>
        <end position="174"/>
    </location>
</feature>
<name>A0A2P5IEF9_DIAHE</name>
<evidence type="ECO:0000259" key="17">
    <source>
        <dbReference type="Pfam" id="PF04389"/>
    </source>
</evidence>
<evidence type="ECO:0000256" key="8">
    <source>
        <dbReference type="ARBA" id="ARBA00022833"/>
    </source>
</evidence>
<evidence type="ECO:0000313" key="19">
    <source>
        <dbReference type="Proteomes" id="UP000094444"/>
    </source>
</evidence>
<dbReference type="GO" id="GO:0006508">
    <property type="term" value="P:proteolysis"/>
    <property type="evidence" value="ECO:0007669"/>
    <property type="project" value="UniProtKB-KW"/>
</dbReference>
<gene>
    <name evidence="18" type="ORF">DHEL01_v200734</name>
</gene>
<sequence>MKAQVLLQFISLATAAVPPRAVQGEETFLVQLENEQKWVTQEEKRKFRLEGTGFFDKTYSSKLGTASRTSAVKKYAYPDSASSYTNVTALFSSLSSDLLKSRLTTFSTFQNRYYKGGYGAQSSAWLLDIVNTTLVEAGVTSSLGATVEAFAHPEWNQDSDSVNWKTSNQETSRSPGADDNGSGSMTILEALRVYLTSPEVLAGGAVNTVEFHWYAAEEVGLLGSQAVFGAYAAEGRDVVAMLEQGMTGYSAGMQIERIAVVRDYVDEDLTTFIEVMADTYCDIMYTRTKCGYAWSAKIPPFVYLLQWKRVTDSFNPSSDFAAAADAGYQSAFVIEAPFENISPYKHTDEDTVTTVDYSHMKQHGQLTVGFVYELAFTAF</sequence>
<dbReference type="Gene3D" id="3.40.630.10">
    <property type="entry name" value="Zn peptidases"/>
    <property type="match status" value="1"/>
</dbReference>
<keyword evidence="7 14" id="KW-0378">Hydrolase</keyword>
<keyword evidence="19" id="KW-1185">Reference proteome</keyword>
<comment type="function">
    <text evidence="12">Extracellular aminopeptidase that allows assimilation of proteinaceous substrates.</text>
</comment>
<comment type="caution">
    <text evidence="18">The sequence shown here is derived from an EMBL/GenBank/DDBJ whole genome shotgun (WGS) entry which is preliminary data.</text>
</comment>
<dbReference type="STRING" id="158607.A0A2P5IEF9"/>
<keyword evidence="6 16" id="KW-0732">Signal</keyword>
<evidence type="ECO:0000256" key="4">
    <source>
        <dbReference type="ARBA" id="ARBA00022670"/>
    </source>
</evidence>
<evidence type="ECO:0000313" key="18">
    <source>
        <dbReference type="EMBL" id="POS80867.1"/>
    </source>
</evidence>
<dbReference type="EMBL" id="MAVT02000029">
    <property type="protein sequence ID" value="POS80867.1"/>
    <property type="molecule type" value="Genomic_DNA"/>
</dbReference>
<evidence type="ECO:0000256" key="6">
    <source>
        <dbReference type="ARBA" id="ARBA00022729"/>
    </source>
</evidence>
<dbReference type="InterPro" id="IPR045175">
    <property type="entry name" value="M28_fam"/>
</dbReference>
<evidence type="ECO:0000256" key="13">
    <source>
        <dbReference type="ARBA" id="ARBA00043962"/>
    </source>
</evidence>
<comment type="subunit">
    <text evidence="2">Monomer.</text>
</comment>
<reference evidence="18" key="1">
    <citation type="submission" date="2017-09" db="EMBL/GenBank/DDBJ databases">
        <title>Polyketide synthases of a Diaporthe helianthi virulent isolate.</title>
        <authorList>
            <person name="Baroncelli R."/>
        </authorList>
    </citation>
    <scope>NUCLEOTIDE SEQUENCE [LARGE SCALE GENOMIC DNA]</scope>
    <source>
        <strain evidence="18">7/96</strain>
    </source>
</reference>
<keyword evidence="3 18" id="KW-0031">Aminopeptidase</keyword>
<evidence type="ECO:0000256" key="12">
    <source>
        <dbReference type="ARBA" id="ARBA00043843"/>
    </source>
</evidence>
<evidence type="ECO:0000256" key="3">
    <source>
        <dbReference type="ARBA" id="ARBA00022438"/>
    </source>
</evidence>
<dbReference type="GO" id="GO:0008235">
    <property type="term" value="F:metalloexopeptidase activity"/>
    <property type="evidence" value="ECO:0007669"/>
    <property type="project" value="InterPro"/>
</dbReference>
<proteinExistence type="inferred from homology"/>
<keyword evidence="8 14" id="KW-0862">Zinc</keyword>
<evidence type="ECO:0000256" key="15">
    <source>
        <dbReference type="SAM" id="MobiDB-lite"/>
    </source>
</evidence>
<dbReference type="SUPFAM" id="SSF53187">
    <property type="entry name" value="Zn-dependent exopeptidases"/>
    <property type="match status" value="1"/>
</dbReference>
<comment type="cofactor">
    <cofactor evidence="1">
        <name>Zn(2+)</name>
        <dbReference type="ChEBI" id="CHEBI:29105"/>
    </cofactor>
</comment>
<feature type="region of interest" description="Disordered" evidence="15">
    <location>
        <begin position="158"/>
        <end position="182"/>
    </location>
</feature>
<keyword evidence="5 14" id="KW-0479">Metal-binding</keyword>
<evidence type="ECO:0000256" key="14">
    <source>
        <dbReference type="RuleBase" id="RU361240"/>
    </source>
</evidence>
<accession>A0A2P5IEF9</accession>
<organism evidence="18 19">
    <name type="scientific">Diaporthe helianthi</name>
    <dbReference type="NCBI Taxonomy" id="158607"/>
    <lineage>
        <taxon>Eukaryota</taxon>
        <taxon>Fungi</taxon>
        <taxon>Dikarya</taxon>
        <taxon>Ascomycota</taxon>
        <taxon>Pezizomycotina</taxon>
        <taxon>Sordariomycetes</taxon>
        <taxon>Sordariomycetidae</taxon>
        <taxon>Diaporthales</taxon>
        <taxon>Diaporthaceae</taxon>
        <taxon>Diaporthe</taxon>
    </lineage>
</organism>
<feature type="signal peptide" evidence="16">
    <location>
        <begin position="1"/>
        <end position="15"/>
    </location>
</feature>
<protein>
    <recommendedName>
        <fullName evidence="14">Peptide hydrolase</fullName>
        <ecNumber evidence="14">3.4.-.-</ecNumber>
    </recommendedName>
</protein>